<comment type="caution">
    <text evidence="1">The sequence shown here is derived from an EMBL/GenBank/DDBJ whole genome shotgun (WGS) entry which is preliminary data.</text>
</comment>
<dbReference type="InterPro" id="IPR019615">
    <property type="entry name" value="DUF2487"/>
</dbReference>
<organism evidence="1 2">
    <name type="scientific">Exiguobacterium alkaliphilum</name>
    <dbReference type="NCBI Taxonomy" id="1428684"/>
    <lineage>
        <taxon>Bacteria</taxon>
        <taxon>Bacillati</taxon>
        <taxon>Bacillota</taxon>
        <taxon>Bacilli</taxon>
        <taxon>Bacillales</taxon>
        <taxon>Bacillales Family XII. Incertae Sedis</taxon>
        <taxon>Exiguobacterium</taxon>
    </lineage>
</organism>
<protein>
    <submittedName>
        <fullName evidence="1">YpiF family protein</fullName>
    </submittedName>
</protein>
<accession>A0ABT2KUI3</accession>
<keyword evidence="2" id="KW-1185">Reference proteome</keyword>
<sequence>MRFDSIDARKSLTERQYVDTLVVPLVELAFDEEMVRKAEGNEVIQAVALETERQLSGRTMLCPTLSYVDVETGSLLAETVLEKATASGFSHVLFISSDVRFKAFDLPIIFVPPLALKGMSGEQSHTMVQNFATQVITELSARWMAT</sequence>
<proteinExistence type="predicted"/>
<dbReference type="Pfam" id="PF10673">
    <property type="entry name" value="DUF2487"/>
    <property type="match status" value="1"/>
</dbReference>
<gene>
    <name evidence="1" type="ORF">NQG31_00245</name>
</gene>
<name>A0ABT2KUI3_9BACL</name>
<reference evidence="1 2" key="1">
    <citation type="submission" date="2022-07" db="EMBL/GenBank/DDBJ databases">
        <title>Genomic and pangenome structural analysis of the polyextremophile Exiguobacterium.</title>
        <authorList>
            <person name="Shen L."/>
        </authorList>
    </citation>
    <scope>NUCLEOTIDE SEQUENCE [LARGE SCALE GENOMIC DNA]</scope>
    <source>
        <strain evidence="1 2">12_1</strain>
    </source>
</reference>
<dbReference type="EMBL" id="JANIEK010000001">
    <property type="protein sequence ID" value="MCT4793946.1"/>
    <property type="molecule type" value="Genomic_DNA"/>
</dbReference>
<dbReference type="Proteomes" id="UP001206821">
    <property type="component" value="Unassembled WGS sequence"/>
</dbReference>
<evidence type="ECO:0000313" key="1">
    <source>
        <dbReference type="EMBL" id="MCT4793946.1"/>
    </source>
</evidence>
<dbReference type="RefSeq" id="WP_034815194.1">
    <property type="nucleotide sequence ID" value="NZ_JANIEK010000001.1"/>
</dbReference>
<evidence type="ECO:0000313" key="2">
    <source>
        <dbReference type="Proteomes" id="UP001206821"/>
    </source>
</evidence>